<dbReference type="EMBL" id="RBZU01000019">
    <property type="protein sequence ID" value="RKP44725.1"/>
    <property type="molecule type" value="Genomic_DNA"/>
</dbReference>
<protein>
    <submittedName>
        <fullName evidence="1">Uncharacterized protein</fullName>
    </submittedName>
</protein>
<dbReference type="RefSeq" id="WP_121091272.1">
    <property type="nucleotide sequence ID" value="NZ_RBZU01000019.1"/>
</dbReference>
<dbReference type="InterPro" id="IPR058601">
    <property type="entry name" value="Phage_phiTE_015-like"/>
</dbReference>
<dbReference type="Proteomes" id="UP000270342">
    <property type="component" value="Unassembled WGS sequence"/>
</dbReference>
<dbReference type="OrthoDB" id="8611650at2"/>
<evidence type="ECO:0000313" key="2">
    <source>
        <dbReference type="Proteomes" id="UP000270342"/>
    </source>
</evidence>
<organism evidence="1 2">
    <name type="scientific">Pararobbsia silviterrae</name>
    <dbReference type="NCBI Taxonomy" id="1792498"/>
    <lineage>
        <taxon>Bacteria</taxon>
        <taxon>Pseudomonadati</taxon>
        <taxon>Pseudomonadota</taxon>
        <taxon>Betaproteobacteria</taxon>
        <taxon>Burkholderiales</taxon>
        <taxon>Burkholderiaceae</taxon>
        <taxon>Pararobbsia</taxon>
    </lineage>
</organism>
<comment type="caution">
    <text evidence="1">The sequence shown here is derived from an EMBL/GenBank/DDBJ whole genome shotgun (WGS) entry which is preliminary data.</text>
</comment>
<gene>
    <name evidence="1" type="ORF">D7S86_27265</name>
</gene>
<dbReference type="Pfam" id="PF26207">
    <property type="entry name" value="Phage_phiTE_015"/>
    <property type="match status" value="1"/>
</dbReference>
<proteinExistence type="predicted"/>
<sequence>MTDKIYYGGRTIGELCRVIASRDTPNNAGEVISDLLHAVKSQIPADCDVRKILLRVVPGDGSGQEVYARNVPDVEQLLSEMGERLDAVEGADEKPLATWDDGVGLLWDVYDGRGKWFKRVVSPIGWDAHAVHLHMCNARYASHIDVRLVSSLTNASPDIPAECAAVEGERGADATGPADAVLVSRADLLAIYAAMNHLGDTLNDMDAVEDDDEAATDAGFSAIRRALGESVDTDAAPVAPVVAEDAQAADLNNLLEAAAVEMEQNWGMREDARVIRGMKPGYPPSRKQATGAPVVASAAPSDADATFIADYVLTKLNRKGCPGQWGDYAYESIIAGAHIRQHAKSVAASTVAPAAPSEPEETDMVDQSACERGAFEAWAVTRYAGLEFLLTREKDGYAWPGTNSHWDGWQARAALSTEAPTCPTCNATGTDTPCAPLPDHVYEHMSDAAKNRTSRENVVDVLHALVSAELRAAPSEPAAAVGLTSDQKEAWYVEWPGEAEQTWHRVFINEADALQCAANHDGAVVTHILAAQPASVTPKRGFDAPVKSVGTDGDYIIITAKNRDAAKLVRAQMDRMLAIDRAAGGES</sequence>
<accession>A0A494X1X8</accession>
<dbReference type="AlphaFoldDB" id="A0A494X1X8"/>
<evidence type="ECO:0000313" key="1">
    <source>
        <dbReference type="EMBL" id="RKP44725.1"/>
    </source>
</evidence>
<name>A0A494X1X8_9BURK</name>
<keyword evidence="2" id="KW-1185">Reference proteome</keyword>
<reference evidence="1 2" key="1">
    <citation type="submission" date="2018-10" db="EMBL/GenBank/DDBJ databases">
        <title>Robbsia sp. DHC34, isolated from soil.</title>
        <authorList>
            <person name="Gao Z.-H."/>
            <person name="Qiu L.-H."/>
        </authorList>
    </citation>
    <scope>NUCLEOTIDE SEQUENCE [LARGE SCALE GENOMIC DNA]</scope>
    <source>
        <strain evidence="1 2">DHC34</strain>
    </source>
</reference>